<comment type="similarity">
    <text evidence="1 6">Belongs to the peptidase S1B family.</text>
</comment>
<evidence type="ECO:0000256" key="1">
    <source>
        <dbReference type="ARBA" id="ARBA00008764"/>
    </source>
</evidence>
<keyword evidence="5 6" id="KW-0720">Serine protease</keyword>
<reference evidence="8" key="1">
    <citation type="submission" date="2022-05" db="EMBL/GenBank/DDBJ databases">
        <authorList>
            <person name="Park J.-S."/>
        </authorList>
    </citation>
    <scope>NUCLEOTIDE SEQUENCE</scope>
    <source>
        <strain evidence="8">2012CJ41-6</strain>
    </source>
</reference>
<dbReference type="Proteomes" id="UP001203880">
    <property type="component" value="Unassembled WGS sequence"/>
</dbReference>
<protein>
    <recommendedName>
        <fullName evidence="6">Serine protease</fullName>
        <ecNumber evidence="6">3.4.21.-</ecNumber>
    </recommendedName>
</protein>
<accession>A0ABT0Q8A0</accession>
<evidence type="ECO:0000256" key="3">
    <source>
        <dbReference type="ARBA" id="ARBA00022729"/>
    </source>
</evidence>
<dbReference type="InterPro" id="IPR009003">
    <property type="entry name" value="Peptidase_S1_PA"/>
</dbReference>
<evidence type="ECO:0000256" key="5">
    <source>
        <dbReference type="ARBA" id="ARBA00022825"/>
    </source>
</evidence>
<dbReference type="PROSITE" id="PS00673">
    <property type="entry name" value="V8_SER"/>
    <property type="match status" value="1"/>
</dbReference>
<dbReference type="PANTHER" id="PTHR15462">
    <property type="entry name" value="SERINE PROTEASE"/>
    <property type="match status" value="1"/>
</dbReference>
<sequence length="961" mass="100953">MAMPLDYARARPFAAVDPIIDATNPWDAIRQIASFAVRHQNFRVGVQNTGYFPFSAICKLVMTYPSGTYGGTGFYIAPDLILTAGHNLYDTAPGSTAIEEATSVSIRPGQQSNSNIPHRFSVQRQDWTIHPTWLSSGAKDRSHDMAVIRVTQGPPNGEHFKLIDHSPAGDAPIAVCGYGGQDVASDRQHLDIDRVRRLSAGGEIVEYNLQTRKGNSGSPVFAHFNNDSSGGDLPEAIPVMGVHVARGRSGDSHHNRGVLLTPDKIDWARGGGIMSVAQSLSRPAAVGGLPLMTRSRASVGGLPLMPAQAMPVALPAPAPAMPQDPAGGAGPGRTGTPVSAQSYYARPFARSFIVTNTSRGMSVSRRTFGHDTHDISGTTVLEVSVPNMPDGGSVRWNIPDAGDRTRVLFEAGSGTAQSAGGTRVTLRSLAPGVAHVDCMVKDASGTTIESNKYLVSSPHFVKVVFDANVDTFLDGLGLRSRRAALIDEMREVMQLLYEDTNIRVIFPGEALPPHLVVGANAGFPGGEAVAASVSLANITAEVDAIDPEESHKTGATARFRRTQRGRNHQPGDLPAPLNQHNVVSVLLGHMRSKPEVAAVEDELGSSSLTSANLDLAAAMYGRMLGETTAHEIGHFPHGSKIGHGGSLMAKGGQRNFTDRTGMVAGSGDAILTDNGRNTINRFSDANRRAIENVLPIDPPLDIAGERARGRVGSFSMGRAFSDNTVHLPGATVLEGWQSEVLIFAIENAIRATVGAINPATYLAAAFIDFDTILTICDRLDVTIGFGGAVGAGLGEGGTAGAGIVFAPGRRIGFYGALSEVRGWVASAGVNGQFTVVRGGPENFGGTSYTYGVSVETIGWLDDGLVGMPVGAHVITNTQDQPIGVTFEIGLSAGVPTVSLIEATAQTVHTRTTIATQQGLVRPYSMGATDPNGDMKAAAIAEAIRKGAPPEAAAGFVDQLFT</sequence>
<dbReference type="InterPro" id="IPR043504">
    <property type="entry name" value="Peptidase_S1_PA_chymotrypsin"/>
</dbReference>
<feature type="compositionally biased region" description="Basic residues" evidence="7">
    <location>
        <begin position="558"/>
        <end position="567"/>
    </location>
</feature>
<dbReference type="SUPFAM" id="SSF50494">
    <property type="entry name" value="Trypsin-like serine proteases"/>
    <property type="match status" value="1"/>
</dbReference>
<keyword evidence="2 6" id="KW-0645">Protease</keyword>
<dbReference type="Pfam" id="PF13365">
    <property type="entry name" value="Trypsin_2"/>
    <property type="match status" value="1"/>
</dbReference>
<dbReference type="InterPro" id="IPR000126">
    <property type="entry name" value="V8_ser_AS"/>
</dbReference>
<name>A0ABT0Q8A0_9RHOB</name>
<dbReference type="PRINTS" id="PR00839">
    <property type="entry name" value="V8PROTEASE"/>
</dbReference>
<evidence type="ECO:0000313" key="9">
    <source>
        <dbReference type="Proteomes" id="UP001203880"/>
    </source>
</evidence>
<feature type="region of interest" description="Disordered" evidence="7">
    <location>
        <begin position="548"/>
        <end position="577"/>
    </location>
</feature>
<gene>
    <name evidence="8" type="ORF">M3P21_16310</name>
</gene>
<keyword evidence="9" id="KW-1185">Reference proteome</keyword>
<dbReference type="EC" id="3.4.21.-" evidence="6"/>
<dbReference type="InterPro" id="IPR050966">
    <property type="entry name" value="Glutamyl_endopeptidase"/>
</dbReference>
<evidence type="ECO:0000313" key="8">
    <source>
        <dbReference type="EMBL" id="MCL6285094.1"/>
    </source>
</evidence>
<dbReference type="EMBL" id="JAMFMB010000022">
    <property type="protein sequence ID" value="MCL6285094.1"/>
    <property type="molecule type" value="Genomic_DNA"/>
</dbReference>
<organism evidence="8 9">
    <name type="scientific">Ruegeria spongiae</name>
    <dbReference type="NCBI Taxonomy" id="2942209"/>
    <lineage>
        <taxon>Bacteria</taxon>
        <taxon>Pseudomonadati</taxon>
        <taxon>Pseudomonadota</taxon>
        <taxon>Alphaproteobacteria</taxon>
        <taxon>Rhodobacterales</taxon>
        <taxon>Roseobacteraceae</taxon>
        <taxon>Ruegeria</taxon>
    </lineage>
</organism>
<dbReference type="Gene3D" id="2.40.10.10">
    <property type="entry name" value="Trypsin-like serine proteases"/>
    <property type="match status" value="2"/>
</dbReference>
<dbReference type="InterPro" id="IPR008256">
    <property type="entry name" value="Peptidase_S1B"/>
</dbReference>
<proteinExistence type="inferred from homology"/>
<evidence type="ECO:0000256" key="7">
    <source>
        <dbReference type="SAM" id="MobiDB-lite"/>
    </source>
</evidence>
<keyword evidence="4 6" id="KW-0378">Hydrolase</keyword>
<dbReference type="PANTHER" id="PTHR15462:SF8">
    <property type="entry name" value="SERINE PROTEASE"/>
    <property type="match status" value="1"/>
</dbReference>
<evidence type="ECO:0000256" key="4">
    <source>
        <dbReference type="ARBA" id="ARBA00022801"/>
    </source>
</evidence>
<evidence type="ECO:0000256" key="2">
    <source>
        <dbReference type="ARBA" id="ARBA00022670"/>
    </source>
</evidence>
<keyword evidence="3" id="KW-0732">Signal</keyword>
<comment type="caution">
    <text evidence="8">The sequence shown here is derived from an EMBL/GenBank/DDBJ whole genome shotgun (WGS) entry which is preliminary data.</text>
</comment>
<dbReference type="RefSeq" id="WP_249711556.1">
    <property type="nucleotide sequence ID" value="NZ_JAMFMB010000022.1"/>
</dbReference>
<evidence type="ECO:0000256" key="6">
    <source>
        <dbReference type="RuleBase" id="RU004296"/>
    </source>
</evidence>